<accession>A0AC34QNK6</accession>
<evidence type="ECO:0000313" key="2">
    <source>
        <dbReference type="WBParaSite" id="JU765_v2.g17903.t1"/>
    </source>
</evidence>
<sequence length="70" mass="7813">MEKPNPMKQTRKMPKQVAKDNVSIEESEPPPVSSGHFGKSPILKPSLRYLLQPFADVSQTTSLFAHLHGQ</sequence>
<dbReference type="WBParaSite" id="JU765_v2.g17903.t1">
    <property type="protein sequence ID" value="JU765_v2.g17903.t1"/>
    <property type="gene ID" value="JU765_v2.g17903"/>
</dbReference>
<protein>
    <submittedName>
        <fullName evidence="2">Uncharacterized protein</fullName>
    </submittedName>
</protein>
<proteinExistence type="predicted"/>
<name>A0AC34QNK6_9BILA</name>
<evidence type="ECO:0000313" key="1">
    <source>
        <dbReference type="Proteomes" id="UP000887576"/>
    </source>
</evidence>
<dbReference type="Proteomes" id="UP000887576">
    <property type="component" value="Unplaced"/>
</dbReference>
<reference evidence="2" key="1">
    <citation type="submission" date="2022-11" db="UniProtKB">
        <authorList>
            <consortium name="WormBaseParasite"/>
        </authorList>
    </citation>
    <scope>IDENTIFICATION</scope>
</reference>
<organism evidence="1 2">
    <name type="scientific">Panagrolaimus sp. JU765</name>
    <dbReference type="NCBI Taxonomy" id="591449"/>
    <lineage>
        <taxon>Eukaryota</taxon>
        <taxon>Metazoa</taxon>
        <taxon>Ecdysozoa</taxon>
        <taxon>Nematoda</taxon>
        <taxon>Chromadorea</taxon>
        <taxon>Rhabditida</taxon>
        <taxon>Tylenchina</taxon>
        <taxon>Panagrolaimomorpha</taxon>
        <taxon>Panagrolaimoidea</taxon>
        <taxon>Panagrolaimidae</taxon>
        <taxon>Panagrolaimus</taxon>
    </lineage>
</organism>